<dbReference type="Gene3D" id="3.30.300.90">
    <property type="entry name" value="BolA-like"/>
    <property type="match status" value="1"/>
</dbReference>
<comment type="similarity">
    <text evidence="1">Belongs to the BolA/IbaG family.</text>
</comment>
<dbReference type="PANTHER" id="PTHR46230:SF7">
    <property type="entry name" value="BOLA-LIKE PROTEIN 1"/>
    <property type="match status" value="1"/>
</dbReference>
<accession>A0A366WQU1</accession>
<evidence type="ECO:0000256" key="1">
    <source>
        <dbReference type="RuleBase" id="RU003860"/>
    </source>
</evidence>
<feature type="compositionally biased region" description="Basic and acidic residues" evidence="2">
    <location>
        <begin position="19"/>
        <end position="40"/>
    </location>
</feature>
<name>A0A366WQU1_9RHOB</name>
<dbReference type="Proteomes" id="UP000252706">
    <property type="component" value="Unassembled WGS sequence"/>
</dbReference>
<dbReference type="OrthoDB" id="9811118at2"/>
<sequence>MSITDEMRAKLQAAFDPRELDVVDDSESHRGHAGHREGGETHFNVRIRSHAFDGQSRVQRHRAVHKALGDIVPRIHALALDLDT</sequence>
<feature type="region of interest" description="Disordered" evidence="2">
    <location>
        <begin position="19"/>
        <end position="42"/>
    </location>
</feature>
<protein>
    <submittedName>
        <fullName evidence="3">BolA family transcriptional regulator</fullName>
    </submittedName>
</protein>
<dbReference type="Pfam" id="PF01722">
    <property type="entry name" value="BolA"/>
    <property type="match status" value="1"/>
</dbReference>
<evidence type="ECO:0000313" key="3">
    <source>
        <dbReference type="EMBL" id="RBW51517.1"/>
    </source>
</evidence>
<dbReference type="RefSeq" id="WP_113824872.1">
    <property type="nucleotide sequence ID" value="NZ_QOCE01000045.1"/>
</dbReference>
<dbReference type="GO" id="GO:0016226">
    <property type="term" value="P:iron-sulfur cluster assembly"/>
    <property type="evidence" value="ECO:0007669"/>
    <property type="project" value="TreeGrafter"/>
</dbReference>
<comment type="caution">
    <text evidence="3">The sequence shown here is derived from an EMBL/GenBank/DDBJ whole genome shotgun (WGS) entry which is preliminary data.</text>
</comment>
<evidence type="ECO:0000256" key="2">
    <source>
        <dbReference type="SAM" id="MobiDB-lite"/>
    </source>
</evidence>
<organism evidence="3 4">
    <name type="scientific">Phaeobacter gallaeciensis</name>
    <dbReference type="NCBI Taxonomy" id="60890"/>
    <lineage>
        <taxon>Bacteria</taxon>
        <taxon>Pseudomonadati</taxon>
        <taxon>Pseudomonadota</taxon>
        <taxon>Alphaproteobacteria</taxon>
        <taxon>Rhodobacterales</taxon>
        <taxon>Roseobacteraceae</taxon>
        <taxon>Phaeobacter</taxon>
    </lineage>
</organism>
<dbReference type="SUPFAM" id="SSF82657">
    <property type="entry name" value="BolA-like"/>
    <property type="match status" value="1"/>
</dbReference>
<dbReference type="AlphaFoldDB" id="A0A366WQU1"/>
<dbReference type="PANTHER" id="PTHR46230">
    <property type="match status" value="1"/>
</dbReference>
<dbReference type="PIRSF" id="PIRSF003113">
    <property type="entry name" value="BolA"/>
    <property type="match status" value="1"/>
</dbReference>
<dbReference type="InterPro" id="IPR036065">
    <property type="entry name" value="BolA-like_sf"/>
</dbReference>
<dbReference type="InterPro" id="IPR002634">
    <property type="entry name" value="BolA"/>
</dbReference>
<evidence type="ECO:0000313" key="4">
    <source>
        <dbReference type="Proteomes" id="UP000252706"/>
    </source>
</evidence>
<dbReference type="EMBL" id="QOCE01000045">
    <property type="protein sequence ID" value="RBW51517.1"/>
    <property type="molecule type" value="Genomic_DNA"/>
</dbReference>
<gene>
    <name evidence="3" type="ORF">DS909_18150</name>
</gene>
<proteinExistence type="inferred from homology"/>
<reference evidence="3 4" key="1">
    <citation type="submission" date="2018-07" db="EMBL/GenBank/DDBJ databases">
        <title>Modular assembly of carbohydrate-degrading microbial communities in the ocean.</title>
        <authorList>
            <person name="Enke T.N."/>
            <person name="Datta M.S."/>
            <person name="Schwartzman J.A."/>
            <person name="Cermak N."/>
            <person name="Schmitz D.A."/>
            <person name="Barrere J."/>
            <person name="Cordero O.X."/>
        </authorList>
    </citation>
    <scope>NUCLEOTIDE SEQUENCE [LARGE SCALE GENOMIC DNA]</scope>
    <source>
        <strain evidence="3 4">C3M10</strain>
    </source>
</reference>